<gene>
    <name evidence="6" type="ORF">B0I08_106289</name>
</gene>
<dbReference type="EMBL" id="PVTL01000006">
    <property type="protein sequence ID" value="PRY67681.1"/>
    <property type="molecule type" value="Genomic_DNA"/>
</dbReference>
<evidence type="ECO:0000313" key="7">
    <source>
        <dbReference type="Proteomes" id="UP000237983"/>
    </source>
</evidence>
<evidence type="ECO:0000256" key="2">
    <source>
        <dbReference type="ARBA" id="ARBA00022676"/>
    </source>
</evidence>
<dbReference type="Pfam" id="PF00534">
    <property type="entry name" value="Glycos_transf_1"/>
    <property type="match status" value="1"/>
</dbReference>
<dbReference type="AlphaFoldDB" id="A0A2T0VC02"/>
<protein>
    <recommendedName>
        <fullName evidence="1">D-inositol 3-phosphate glycosyltransferase</fullName>
    </recommendedName>
</protein>
<accession>A0A2T0VC02</accession>
<feature type="domain" description="Glycosyl transferase family 1" evidence="4">
    <location>
        <begin position="198"/>
        <end position="344"/>
    </location>
</feature>
<dbReference type="Pfam" id="PF13439">
    <property type="entry name" value="Glyco_transf_4"/>
    <property type="match status" value="1"/>
</dbReference>
<evidence type="ECO:0000256" key="1">
    <source>
        <dbReference type="ARBA" id="ARBA00021292"/>
    </source>
</evidence>
<dbReference type="PANTHER" id="PTHR45947:SF3">
    <property type="entry name" value="SULFOQUINOVOSYL TRANSFERASE SQD2"/>
    <property type="match status" value="1"/>
</dbReference>
<evidence type="ECO:0000259" key="5">
    <source>
        <dbReference type="Pfam" id="PF13439"/>
    </source>
</evidence>
<keyword evidence="7" id="KW-1185">Reference proteome</keyword>
<dbReference type="GO" id="GO:1901137">
    <property type="term" value="P:carbohydrate derivative biosynthetic process"/>
    <property type="evidence" value="ECO:0007669"/>
    <property type="project" value="UniProtKB-ARBA"/>
</dbReference>
<dbReference type="InterPro" id="IPR028098">
    <property type="entry name" value="Glyco_trans_4-like_N"/>
</dbReference>
<proteinExistence type="predicted"/>
<dbReference type="PANTHER" id="PTHR45947">
    <property type="entry name" value="SULFOQUINOVOSYL TRANSFERASE SQD2"/>
    <property type="match status" value="1"/>
</dbReference>
<dbReference type="InterPro" id="IPR050194">
    <property type="entry name" value="Glycosyltransferase_grp1"/>
</dbReference>
<dbReference type="GO" id="GO:0016757">
    <property type="term" value="F:glycosyltransferase activity"/>
    <property type="evidence" value="ECO:0007669"/>
    <property type="project" value="UniProtKB-KW"/>
</dbReference>
<dbReference type="SUPFAM" id="SSF53756">
    <property type="entry name" value="UDP-Glycosyltransferase/glycogen phosphorylase"/>
    <property type="match status" value="1"/>
</dbReference>
<dbReference type="InterPro" id="IPR001296">
    <property type="entry name" value="Glyco_trans_1"/>
</dbReference>
<evidence type="ECO:0000313" key="6">
    <source>
        <dbReference type="EMBL" id="PRY67681.1"/>
    </source>
</evidence>
<sequence length="385" mass="40485">MAANRLRIVVIAPLRFPIRRPHAGGLESAVWNEADQLRARGHEVTIIAAEGSDGTTAGSPFTTPALTWPEGAHPTDDTYPASYETSSVPALAHALDVIAAHPERFDVISNHCLHSLPLRRAAELGVPMISTLHTPVDRDMVEAHLAAAHRAGTGRPSHFLSVSEHTRAQWAAAGIESTVLSNAVDPAAWPLGQGGENLVWFGRIVEEKAPHLAIDVAERLGLPLVIAGRIGDERYAEQHLFPRLSDTIRYVGHLSPEELADVVGRSACSIGTPAWEEPFGLVAPEALMCGTPVASFAVGGVSEIASGSVGMATADRGDVAGLAAAAHALIARSRTESGFREATRASAIARFSLTARIGALEAHFARLMAGADSLGSLDSLPEQAA</sequence>
<feature type="domain" description="Glycosyltransferase subfamily 4-like N-terminal" evidence="5">
    <location>
        <begin position="24"/>
        <end position="187"/>
    </location>
</feature>
<keyword evidence="2" id="KW-0328">Glycosyltransferase</keyword>
<organism evidence="6 7">
    <name type="scientific">Glaciihabitans tibetensis</name>
    <dbReference type="NCBI Taxonomy" id="1266600"/>
    <lineage>
        <taxon>Bacteria</taxon>
        <taxon>Bacillati</taxon>
        <taxon>Actinomycetota</taxon>
        <taxon>Actinomycetes</taxon>
        <taxon>Micrococcales</taxon>
        <taxon>Microbacteriaceae</taxon>
        <taxon>Glaciihabitans</taxon>
    </lineage>
</organism>
<dbReference type="RefSeq" id="WP_106213449.1">
    <property type="nucleotide sequence ID" value="NZ_PVTL01000006.1"/>
</dbReference>
<keyword evidence="3 6" id="KW-0808">Transferase</keyword>
<comment type="caution">
    <text evidence="6">The sequence shown here is derived from an EMBL/GenBank/DDBJ whole genome shotgun (WGS) entry which is preliminary data.</text>
</comment>
<reference evidence="6 7" key="1">
    <citation type="submission" date="2018-03" db="EMBL/GenBank/DDBJ databases">
        <title>Genomic Encyclopedia of Type Strains, Phase III (KMG-III): the genomes of soil and plant-associated and newly described type strains.</title>
        <authorList>
            <person name="Whitman W."/>
        </authorList>
    </citation>
    <scope>NUCLEOTIDE SEQUENCE [LARGE SCALE GENOMIC DNA]</scope>
    <source>
        <strain evidence="6 7">CGMCC 1.12484</strain>
    </source>
</reference>
<name>A0A2T0VC02_9MICO</name>
<dbReference type="OrthoDB" id="9809227at2"/>
<evidence type="ECO:0000259" key="4">
    <source>
        <dbReference type="Pfam" id="PF00534"/>
    </source>
</evidence>
<dbReference type="Proteomes" id="UP000237983">
    <property type="component" value="Unassembled WGS sequence"/>
</dbReference>
<evidence type="ECO:0000256" key="3">
    <source>
        <dbReference type="ARBA" id="ARBA00022679"/>
    </source>
</evidence>
<dbReference type="Gene3D" id="3.40.50.2000">
    <property type="entry name" value="Glycogen Phosphorylase B"/>
    <property type="match status" value="2"/>
</dbReference>